<accession>A0AAE2BPF2</accession>
<proteinExistence type="predicted"/>
<gene>
    <name evidence="1" type="ORF">Sango_2057200</name>
</gene>
<dbReference type="PANTHER" id="PTHR33116">
    <property type="entry name" value="REVERSE TRANSCRIPTASE ZINC-BINDING DOMAIN-CONTAINING PROTEIN-RELATED-RELATED"/>
    <property type="match status" value="1"/>
</dbReference>
<keyword evidence="2" id="KW-1185">Reference proteome</keyword>
<dbReference type="AlphaFoldDB" id="A0AAE2BPF2"/>
<dbReference type="PANTHER" id="PTHR33116:SF78">
    <property type="entry name" value="OS12G0587133 PROTEIN"/>
    <property type="match status" value="1"/>
</dbReference>
<evidence type="ECO:0008006" key="3">
    <source>
        <dbReference type="Google" id="ProtNLM"/>
    </source>
</evidence>
<comment type="caution">
    <text evidence="1">The sequence shown here is derived from an EMBL/GenBank/DDBJ whole genome shotgun (WGS) entry which is preliminary data.</text>
</comment>
<reference evidence="1" key="2">
    <citation type="journal article" date="2024" name="Plant">
        <title>Genomic evolution and insights into agronomic trait innovations of Sesamum species.</title>
        <authorList>
            <person name="Miao H."/>
            <person name="Wang L."/>
            <person name="Qu L."/>
            <person name="Liu H."/>
            <person name="Sun Y."/>
            <person name="Le M."/>
            <person name="Wang Q."/>
            <person name="Wei S."/>
            <person name="Zheng Y."/>
            <person name="Lin W."/>
            <person name="Duan Y."/>
            <person name="Cao H."/>
            <person name="Xiong S."/>
            <person name="Wang X."/>
            <person name="Wei L."/>
            <person name="Li C."/>
            <person name="Ma Q."/>
            <person name="Ju M."/>
            <person name="Zhao R."/>
            <person name="Li G."/>
            <person name="Mu C."/>
            <person name="Tian Q."/>
            <person name="Mei H."/>
            <person name="Zhang T."/>
            <person name="Gao T."/>
            <person name="Zhang H."/>
        </authorList>
    </citation>
    <scope>NUCLEOTIDE SEQUENCE</scope>
    <source>
        <strain evidence="1">K16</strain>
    </source>
</reference>
<sequence length="341" mass="39630">MLVNDRWLELWLGTHYVSLNPRTSDHSPLVLKGELRSPPVMLFRFDNYLASSPSFIPMVHSIWHNQVVGTSMYSVTRKLKALIPQFRQQQVFIQWVEEYVTAPTFSICINGSTHCFFKGPRDDRTRDAFRYHWHCAELSFFQLGFADDLLLFCEAHNPSIIVFQRGLKLFATLSRFHVNPTKSQLILSKAARYDSTRFLVTLSFQEGQLPVKYLGLPLISSRLSLANCRPLLDKINSRIQGWGGISLSIAAWVQLIKSVLMELNTYWAMAFILPKGLGVRDFQSLNLALISRRLWEVRFSWPYRDWIVGINWETGRWRGKHIVNASYRCLLASLTYHVWQE</sequence>
<reference evidence="1" key="1">
    <citation type="submission" date="2020-06" db="EMBL/GenBank/DDBJ databases">
        <authorList>
            <person name="Li T."/>
            <person name="Hu X."/>
            <person name="Zhang T."/>
            <person name="Song X."/>
            <person name="Zhang H."/>
            <person name="Dai N."/>
            <person name="Sheng W."/>
            <person name="Hou X."/>
            <person name="Wei L."/>
        </authorList>
    </citation>
    <scope>NUCLEOTIDE SEQUENCE</scope>
    <source>
        <strain evidence="1">K16</strain>
        <tissue evidence="1">Leaf</tissue>
    </source>
</reference>
<evidence type="ECO:0000313" key="1">
    <source>
        <dbReference type="EMBL" id="KAK4392794.1"/>
    </source>
</evidence>
<dbReference type="EMBL" id="JACGWL010000011">
    <property type="protein sequence ID" value="KAK4392794.1"/>
    <property type="molecule type" value="Genomic_DNA"/>
</dbReference>
<name>A0AAE2BPF2_9LAMI</name>
<organism evidence="1 2">
    <name type="scientific">Sesamum angolense</name>
    <dbReference type="NCBI Taxonomy" id="2727404"/>
    <lineage>
        <taxon>Eukaryota</taxon>
        <taxon>Viridiplantae</taxon>
        <taxon>Streptophyta</taxon>
        <taxon>Embryophyta</taxon>
        <taxon>Tracheophyta</taxon>
        <taxon>Spermatophyta</taxon>
        <taxon>Magnoliopsida</taxon>
        <taxon>eudicotyledons</taxon>
        <taxon>Gunneridae</taxon>
        <taxon>Pentapetalae</taxon>
        <taxon>asterids</taxon>
        <taxon>lamiids</taxon>
        <taxon>Lamiales</taxon>
        <taxon>Pedaliaceae</taxon>
        <taxon>Sesamum</taxon>
    </lineage>
</organism>
<dbReference type="Proteomes" id="UP001289374">
    <property type="component" value="Unassembled WGS sequence"/>
</dbReference>
<evidence type="ECO:0000313" key="2">
    <source>
        <dbReference type="Proteomes" id="UP001289374"/>
    </source>
</evidence>
<protein>
    <recommendedName>
        <fullName evidence="3">Reverse transcriptase</fullName>
    </recommendedName>
</protein>